<proteinExistence type="predicted"/>
<dbReference type="EMBL" id="CH476737">
    <property type="protein sequence ID" value="EIE84077.1"/>
    <property type="molecule type" value="Genomic_DNA"/>
</dbReference>
<dbReference type="AlphaFoldDB" id="I1C6J7"/>
<evidence type="ECO:0000313" key="2">
    <source>
        <dbReference type="EMBL" id="EIE84077.1"/>
    </source>
</evidence>
<sequence length="109" mass="12196">MLSSNTRKIGNKIFGGSSSLSAIQKPSSEQKPALVEQQESYSPYSTPSIFQLYTVHEFIDIIEKQSKQFLIDSSIKSGLRDNIQILMVACELKPFDDNMAIELVVVIQI</sequence>
<dbReference type="Proteomes" id="UP000009138">
    <property type="component" value="Unassembled WGS sequence"/>
</dbReference>
<feature type="region of interest" description="Disordered" evidence="1">
    <location>
        <begin position="1"/>
        <end position="43"/>
    </location>
</feature>
<dbReference type="InParanoid" id="I1C6J7"/>
<dbReference type="RefSeq" id="XP_067519473.1">
    <property type="nucleotide sequence ID" value="XM_067663372.1"/>
</dbReference>
<organism evidence="2 3">
    <name type="scientific">Rhizopus delemar (strain RA 99-880 / ATCC MYA-4621 / FGSC 9543 / NRRL 43880)</name>
    <name type="common">Mucormycosis agent</name>
    <name type="synonym">Rhizopus arrhizus var. delemar</name>
    <dbReference type="NCBI Taxonomy" id="246409"/>
    <lineage>
        <taxon>Eukaryota</taxon>
        <taxon>Fungi</taxon>
        <taxon>Fungi incertae sedis</taxon>
        <taxon>Mucoromycota</taxon>
        <taxon>Mucoromycotina</taxon>
        <taxon>Mucoromycetes</taxon>
        <taxon>Mucorales</taxon>
        <taxon>Mucorineae</taxon>
        <taxon>Rhizopodaceae</taxon>
        <taxon>Rhizopus</taxon>
    </lineage>
</organism>
<evidence type="ECO:0000313" key="3">
    <source>
        <dbReference type="Proteomes" id="UP000009138"/>
    </source>
</evidence>
<protein>
    <submittedName>
        <fullName evidence="2">Uncharacterized protein</fullName>
    </submittedName>
</protein>
<evidence type="ECO:0000256" key="1">
    <source>
        <dbReference type="SAM" id="MobiDB-lite"/>
    </source>
</evidence>
<dbReference type="GeneID" id="93615753"/>
<gene>
    <name evidence="2" type="ORF">RO3G_08782</name>
</gene>
<reference evidence="2 3" key="1">
    <citation type="journal article" date="2009" name="PLoS Genet.">
        <title>Genomic analysis of the basal lineage fungus Rhizopus oryzae reveals a whole-genome duplication.</title>
        <authorList>
            <person name="Ma L.-J."/>
            <person name="Ibrahim A.S."/>
            <person name="Skory C."/>
            <person name="Grabherr M.G."/>
            <person name="Burger G."/>
            <person name="Butler M."/>
            <person name="Elias M."/>
            <person name="Idnurm A."/>
            <person name="Lang B.F."/>
            <person name="Sone T."/>
            <person name="Abe A."/>
            <person name="Calvo S.E."/>
            <person name="Corrochano L.M."/>
            <person name="Engels R."/>
            <person name="Fu J."/>
            <person name="Hansberg W."/>
            <person name="Kim J.-M."/>
            <person name="Kodira C.D."/>
            <person name="Koehrsen M.J."/>
            <person name="Liu B."/>
            <person name="Miranda-Saavedra D."/>
            <person name="O'Leary S."/>
            <person name="Ortiz-Castellanos L."/>
            <person name="Poulter R."/>
            <person name="Rodriguez-Romero J."/>
            <person name="Ruiz-Herrera J."/>
            <person name="Shen Y.-Q."/>
            <person name="Zeng Q."/>
            <person name="Galagan J."/>
            <person name="Birren B.W."/>
            <person name="Cuomo C.A."/>
            <person name="Wickes B.L."/>
        </authorList>
    </citation>
    <scope>NUCLEOTIDE SEQUENCE [LARGE SCALE GENOMIC DNA]</scope>
    <source>
        <strain evidence="3">RA 99-880 / ATCC MYA-4621 / FGSC 9543 / NRRL 43880</strain>
    </source>
</reference>
<accession>I1C6J7</accession>
<keyword evidence="3" id="KW-1185">Reference proteome</keyword>
<feature type="compositionally biased region" description="Polar residues" evidence="1">
    <location>
        <begin position="16"/>
        <end position="30"/>
    </location>
</feature>
<name>I1C6J7_RHIO9</name>
<dbReference type="VEuPathDB" id="FungiDB:RO3G_08782"/>